<feature type="transmembrane region" description="Helical" evidence="1">
    <location>
        <begin position="7"/>
        <end position="27"/>
    </location>
</feature>
<proteinExistence type="predicted"/>
<feature type="transmembrane region" description="Helical" evidence="1">
    <location>
        <begin position="108"/>
        <end position="126"/>
    </location>
</feature>
<keyword evidence="1" id="KW-1133">Transmembrane helix</keyword>
<dbReference type="AlphaFoldDB" id="A0A1H4JC76"/>
<keyword evidence="1" id="KW-0812">Transmembrane</keyword>
<dbReference type="Proteomes" id="UP000198982">
    <property type="component" value="Unassembled WGS sequence"/>
</dbReference>
<reference evidence="3" key="1">
    <citation type="submission" date="2016-10" db="EMBL/GenBank/DDBJ databases">
        <authorList>
            <person name="Varghese N."/>
            <person name="Submissions S."/>
        </authorList>
    </citation>
    <scope>NUCLEOTIDE SEQUENCE [LARGE SCALE GENOMIC DNA]</scope>
    <source>
        <strain evidence="3">DSM 9751</strain>
    </source>
</reference>
<accession>A0A1H4JC76</accession>
<evidence type="ECO:0008006" key="4">
    <source>
        <dbReference type="Google" id="ProtNLM"/>
    </source>
</evidence>
<organism evidence="2 3">
    <name type="scientific">Pseudomonas saponiphila</name>
    <dbReference type="NCBI Taxonomy" id="556534"/>
    <lineage>
        <taxon>Bacteria</taxon>
        <taxon>Pseudomonadati</taxon>
        <taxon>Pseudomonadota</taxon>
        <taxon>Gammaproteobacteria</taxon>
        <taxon>Pseudomonadales</taxon>
        <taxon>Pseudomonadaceae</taxon>
        <taxon>Pseudomonas</taxon>
    </lineage>
</organism>
<protein>
    <recommendedName>
        <fullName evidence="4">Transmembrane protein</fullName>
    </recommendedName>
</protein>
<keyword evidence="1" id="KW-0472">Membrane</keyword>
<dbReference type="EMBL" id="FNTJ01000001">
    <property type="protein sequence ID" value="SEB43959.1"/>
    <property type="molecule type" value="Genomic_DNA"/>
</dbReference>
<feature type="transmembrane region" description="Helical" evidence="1">
    <location>
        <begin position="47"/>
        <end position="69"/>
    </location>
</feature>
<sequence length="150" mass="16823">MRRSYLLHGLYSLALTLLGALAVYLALQYEFRRKGEGEPELIMAFAYIAWYWALPALALPGLACTLLRLRGPDPVTQLWRWSLAACYVPLLGLALFSVLVAIEAFQENRVFIPVMLIGLGLSMYLWRGFPAPGSGRRLAPQQAVQGDQRR</sequence>
<evidence type="ECO:0000313" key="2">
    <source>
        <dbReference type="EMBL" id="SEB43959.1"/>
    </source>
</evidence>
<feature type="transmembrane region" description="Helical" evidence="1">
    <location>
        <begin position="81"/>
        <end position="102"/>
    </location>
</feature>
<name>A0A1H4JC76_9PSED</name>
<gene>
    <name evidence="2" type="ORF">SAMN05216178_0304</name>
</gene>
<dbReference type="RefSeq" id="WP_092309139.1">
    <property type="nucleotide sequence ID" value="NZ_FNTJ01000001.1"/>
</dbReference>
<keyword evidence="3" id="KW-1185">Reference proteome</keyword>
<evidence type="ECO:0000256" key="1">
    <source>
        <dbReference type="SAM" id="Phobius"/>
    </source>
</evidence>
<evidence type="ECO:0000313" key="3">
    <source>
        <dbReference type="Proteomes" id="UP000198982"/>
    </source>
</evidence>